<evidence type="ECO:0000313" key="2">
    <source>
        <dbReference type="EMBL" id="SPQ23511.1"/>
    </source>
</evidence>
<feature type="compositionally biased region" description="Basic and acidic residues" evidence="1">
    <location>
        <begin position="27"/>
        <end position="38"/>
    </location>
</feature>
<dbReference type="EMBL" id="OUUZ01000010">
    <property type="protein sequence ID" value="SPQ23511.1"/>
    <property type="molecule type" value="Genomic_DNA"/>
</dbReference>
<evidence type="ECO:0000313" key="3">
    <source>
        <dbReference type="Proteomes" id="UP000289323"/>
    </source>
</evidence>
<organism evidence="2 3">
    <name type="scientific">Thermothielavioides terrestris</name>
    <dbReference type="NCBI Taxonomy" id="2587410"/>
    <lineage>
        <taxon>Eukaryota</taxon>
        <taxon>Fungi</taxon>
        <taxon>Dikarya</taxon>
        <taxon>Ascomycota</taxon>
        <taxon>Pezizomycotina</taxon>
        <taxon>Sordariomycetes</taxon>
        <taxon>Sordariomycetidae</taxon>
        <taxon>Sordariales</taxon>
        <taxon>Chaetomiaceae</taxon>
        <taxon>Thermothielavioides</taxon>
    </lineage>
</organism>
<feature type="region of interest" description="Disordered" evidence="1">
    <location>
        <begin position="111"/>
        <end position="163"/>
    </location>
</feature>
<dbReference type="Proteomes" id="UP000289323">
    <property type="component" value="Unassembled WGS sequence"/>
</dbReference>
<protein>
    <submittedName>
        <fullName evidence="2">Bb116bb2-ad7c-418d-999a-b643c8e1eb28</fullName>
    </submittedName>
</protein>
<feature type="compositionally biased region" description="Polar residues" evidence="1">
    <location>
        <begin position="68"/>
        <end position="78"/>
    </location>
</feature>
<evidence type="ECO:0000256" key="1">
    <source>
        <dbReference type="SAM" id="MobiDB-lite"/>
    </source>
</evidence>
<feature type="compositionally biased region" description="Polar residues" evidence="1">
    <location>
        <begin position="41"/>
        <end position="55"/>
    </location>
</feature>
<feature type="compositionally biased region" description="Basic and acidic residues" evidence="1">
    <location>
        <begin position="1"/>
        <end position="19"/>
    </location>
</feature>
<proteinExistence type="predicted"/>
<dbReference type="AlphaFoldDB" id="A0A3S4F021"/>
<accession>A0A3S4F021</accession>
<name>A0A3S4F021_9PEZI</name>
<reference evidence="2 3" key="1">
    <citation type="submission" date="2018-04" db="EMBL/GenBank/DDBJ databases">
        <authorList>
            <person name="Huttner S."/>
            <person name="Dainat J."/>
        </authorList>
    </citation>
    <scope>NUCLEOTIDE SEQUENCE [LARGE SCALE GENOMIC DNA]</scope>
</reference>
<sequence>MSEILDAIKDAVSPKRREQATVSTYDAQKRGPYAEHGGDQQGLSPPSEAQTNLSSTGTGTAAAAPGQRSGSLFSQTMNAAEESSKGSRTGTAAAAPDRAPKLACNVGFGAPEGTYGPHKSRVANVLDPRVDSDRDGWPSQGLSDYGGAAAKPVHPEGGKYGLS</sequence>
<gene>
    <name evidence="2" type="ORF">TT172_LOCUS5930</name>
</gene>
<feature type="region of interest" description="Disordered" evidence="1">
    <location>
        <begin position="1"/>
        <end position="96"/>
    </location>
</feature>
<feature type="compositionally biased region" description="Low complexity" evidence="1">
    <location>
        <begin position="56"/>
        <end position="66"/>
    </location>
</feature>